<sequence>MGCFQIKSRGSRKPTIKTRSRFWGKPKSKAFKTL</sequence>
<keyword evidence="2" id="KW-1185">Reference proteome</keyword>
<comment type="caution">
    <text evidence="1">The sequence shown here is derived from an EMBL/GenBank/DDBJ whole genome shotgun (WGS) entry which is preliminary data.</text>
</comment>
<organism evidence="1 2">
    <name type="scientific">Crocosphaera chwakensis CCY0110</name>
    <dbReference type="NCBI Taxonomy" id="391612"/>
    <lineage>
        <taxon>Bacteria</taxon>
        <taxon>Bacillati</taxon>
        <taxon>Cyanobacteriota</taxon>
        <taxon>Cyanophyceae</taxon>
        <taxon>Oscillatoriophycideae</taxon>
        <taxon>Chroococcales</taxon>
        <taxon>Aphanothecaceae</taxon>
        <taxon>Crocosphaera</taxon>
        <taxon>Crocosphaera chwakensis</taxon>
    </lineage>
</organism>
<dbReference type="Proteomes" id="UP000003781">
    <property type="component" value="Unassembled WGS sequence"/>
</dbReference>
<gene>
    <name evidence="1" type="ORF">CY0110_18812</name>
</gene>
<dbReference type="EMBL" id="AAXW01000002">
    <property type="protein sequence ID" value="EAZ93876.1"/>
    <property type="molecule type" value="Genomic_DNA"/>
</dbReference>
<evidence type="ECO:0000313" key="2">
    <source>
        <dbReference type="Proteomes" id="UP000003781"/>
    </source>
</evidence>
<proteinExistence type="predicted"/>
<accession>A3IJ94</accession>
<protein>
    <submittedName>
        <fullName evidence="1">Uncharacterized protein</fullName>
    </submittedName>
</protein>
<evidence type="ECO:0000313" key="1">
    <source>
        <dbReference type="EMBL" id="EAZ93876.1"/>
    </source>
</evidence>
<dbReference type="AlphaFoldDB" id="A3IJ94"/>
<name>A3IJ94_9CHRO</name>
<reference evidence="1 2" key="1">
    <citation type="submission" date="2007-03" db="EMBL/GenBank/DDBJ databases">
        <authorList>
            <person name="Stal L."/>
            <person name="Ferriera S."/>
            <person name="Johnson J."/>
            <person name="Kravitz S."/>
            <person name="Beeson K."/>
            <person name="Sutton G."/>
            <person name="Rogers Y.-H."/>
            <person name="Friedman R."/>
            <person name="Frazier M."/>
            <person name="Venter J.C."/>
        </authorList>
    </citation>
    <scope>NUCLEOTIDE SEQUENCE [LARGE SCALE GENOMIC DNA]</scope>
    <source>
        <strain evidence="1 2">CCY0110</strain>
    </source>
</reference>